<sequence>MSEGIPNDFPYPSNLSSNSNSLSLDLFLDYEDLQNDHKSSSSLQFSKSSMSHIPDHNTMIINNDEHNYIFADDISMKSISNYSDNQTNPNNEIPTEAWRMSEAITSAKESFIDDKIYKGSFNQSTFAIPNKMYCPQCECEVGTVVAFQNAEPDLLGKFEMFCQSFRCCVLQKIRTNNELVHMCRVCRKILVRISTE</sequence>
<protein>
    <recommendedName>
        <fullName evidence="3">LITAF domain-containing protein</fullName>
    </recommendedName>
</protein>
<reference evidence="1 2" key="1">
    <citation type="submission" date="2016-11" db="EMBL/GenBank/DDBJ databases">
        <title>The macronuclear genome of Stentor coeruleus: a giant cell with tiny introns.</title>
        <authorList>
            <person name="Slabodnick M."/>
            <person name="Ruby J.G."/>
            <person name="Reiff S.B."/>
            <person name="Swart E.C."/>
            <person name="Gosai S."/>
            <person name="Prabakaran S."/>
            <person name="Witkowska E."/>
            <person name="Larue G.E."/>
            <person name="Fisher S."/>
            <person name="Freeman R.M."/>
            <person name="Gunawardena J."/>
            <person name="Chu W."/>
            <person name="Stover N.A."/>
            <person name="Gregory B.D."/>
            <person name="Nowacki M."/>
            <person name="Derisi J."/>
            <person name="Roy S.W."/>
            <person name="Marshall W.F."/>
            <person name="Sood P."/>
        </authorList>
    </citation>
    <scope>NUCLEOTIDE SEQUENCE [LARGE SCALE GENOMIC DNA]</scope>
    <source>
        <strain evidence="1">WM001</strain>
    </source>
</reference>
<organism evidence="1 2">
    <name type="scientific">Stentor coeruleus</name>
    <dbReference type="NCBI Taxonomy" id="5963"/>
    <lineage>
        <taxon>Eukaryota</taxon>
        <taxon>Sar</taxon>
        <taxon>Alveolata</taxon>
        <taxon>Ciliophora</taxon>
        <taxon>Postciliodesmatophora</taxon>
        <taxon>Heterotrichea</taxon>
        <taxon>Heterotrichida</taxon>
        <taxon>Stentoridae</taxon>
        <taxon>Stentor</taxon>
    </lineage>
</organism>
<gene>
    <name evidence="1" type="ORF">SteCoe_32278</name>
</gene>
<name>A0A1R2AZH1_9CILI</name>
<comment type="caution">
    <text evidence="1">The sequence shown here is derived from an EMBL/GenBank/DDBJ whole genome shotgun (WGS) entry which is preliminary data.</text>
</comment>
<keyword evidence="2" id="KW-1185">Reference proteome</keyword>
<dbReference type="EMBL" id="MPUH01001147">
    <property type="protein sequence ID" value="OMJ69887.1"/>
    <property type="molecule type" value="Genomic_DNA"/>
</dbReference>
<evidence type="ECO:0008006" key="3">
    <source>
        <dbReference type="Google" id="ProtNLM"/>
    </source>
</evidence>
<dbReference type="Proteomes" id="UP000187209">
    <property type="component" value="Unassembled WGS sequence"/>
</dbReference>
<dbReference type="AlphaFoldDB" id="A0A1R2AZH1"/>
<evidence type="ECO:0000313" key="2">
    <source>
        <dbReference type="Proteomes" id="UP000187209"/>
    </source>
</evidence>
<proteinExistence type="predicted"/>
<accession>A0A1R2AZH1</accession>
<evidence type="ECO:0000313" key="1">
    <source>
        <dbReference type="EMBL" id="OMJ69887.1"/>
    </source>
</evidence>